<dbReference type="Proteomes" id="UP000276133">
    <property type="component" value="Unassembled WGS sequence"/>
</dbReference>
<reference evidence="1 2" key="1">
    <citation type="journal article" date="2018" name="Sci. Rep.">
        <title>Genomic signatures of local adaptation to the degree of environmental predictability in rotifers.</title>
        <authorList>
            <person name="Franch-Gras L."/>
            <person name="Hahn C."/>
            <person name="Garcia-Roger E.M."/>
            <person name="Carmona M.J."/>
            <person name="Serra M."/>
            <person name="Gomez A."/>
        </authorList>
    </citation>
    <scope>NUCLEOTIDE SEQUENCE [LARGE SCALE GENOMIC DNA]</scope>
    <source>
        <strain evidence="1">HYR1</strain>
    </source>
</reference>
<comment type="caution">
    <text evidence="1">The sequence shown here is derived from an EMBL/GenBank/DDBJ whole genome shotgun (WGS) entry which is preliminary data.</text>
</comment>
<protein>
    <submittedName>
        <fullName evidence="1">Uncharacterized protein</fullName>
    </submittedName>
</protein>
<dbReference type="AlphaFoldDB" id="A0A3M7PD76"/>
<gene>
    <name evidence="1" type="ORF">BpHYR1_033344</name>
</gene>
<accession>A0A3M7PD76</accession>
<sequence length="176" mass="20049">MYKVCWEIVHNSNSSFSLNTCAVPVPEFNKQCLVTKHLLEQVLNERFVNRAPISCHVHYIKCMSKNDTNIIENKLNTTKQKQKKDLQAKFIVMQSSDLPICAHILIGKLGNYNLVLNKKSAFLDAQLIHACVAEGVAKAGFAQHSRPRPFWQIMIASLFTHSHSLFEHSRFLDLDA</sequence>
<dbReference type="EMBL" id="REGN01011753">
    <property type="protein sequence ID" value="RMZ96953.1"/>
    <property type="molecule type" value="Genomic_DNA"/>
</dbReference>
<proteinExistence type="predicted"/>
<organism evidence="1 2">
    <name type="scientific">Brachionus plicatilis</name>
    <name type="common">Marine rotifer</name>
    <name type="synonym">Brachionus muelleri</name>
    <dbReference type="NCBI Taxonomy" id="10195"/>
    <lineage>
        <taxon>Eukaryota</taxon>
        <taxon>Metazoa</taxon>
        <taxon>Spiralia</taxon>
        <taxon>Gnathifera</taxon>
        <taxon>Rotifera</taxon>
        <taxon>Eurotatoria</taxon>
        <taxon>Monogononta</taxon>
        <taxon>Pseudotrocha</taxon>
        <taxon>Ploima</taxon>
        <taxon>Brachionidae</taxon>
        <taxon>Brachionus</taxon>
    </lineage>
</organism>
<evidence type="ECO:0000313" key="1">
    <source>
        <dbReference type="EMBL" id="RMZ96953.1"/>
    </source>
</evidence>
<name>A0A3M7PD76_BRAPC</name>
<evidence type="ECO:0000313" key="2">
    <source>
        <dbReference type="Proteomes" id="UP000276133"/>
    </source>
</evidence>
<keyword evidence="2" id="KW-1185">Reference proteome</keyword>